<sequence>MRYRALCCHFVIISIQICASCDAEMGMFTLLSKRLASTDLSFRVFKLLYANNLHCTYYPLNPYVCTS</sequence>
<organism evidence="1">
    <name type="scientific">Arundo donax</name>
    <name type="common">Giant reed</name>
    <name type="synonym">Donax arundinaceus</name>
    <dbReference type="NCBI Taxonomy" id="35708"/>
    <lineage>
        <taxon>Eukaryota</taxon>
        <taxon>Viridiplantae</taxon>
        <taxon>Streptophyta</taxon>
        <taxon>Embryophyta</taxon>
        <taxon>Tracheophyta</taxon>
        <taxon>Spermatophyta</taxon>
        <taxon>Magnoliopsida</taxon>
        <taxon>Liliopsida</taxon>
        <taxon>Poales</taxon>
        <taxon>Poaceae</taxon>
        <taxon>PACMAD clade</taxon>
        <taxon>Arundinoideae</taxon>
        <taxon>Arundineae</taxon>
        <taxon>Arundo</taxon>
    </lineage>
</organism>
<accession>A0A0A9NNQ6</accession>
<reference evidence="1" key="2">
    <citation type="journal article" date="2015" name="Data Brief">
        <title>Shoot transcriptome of the giant reed, Arundo donax.</title>
        <authorList>
            <person name="Barrero R.A."/>
            <person name="Guerrero F.D."/>
            <person name="Moolhuijzen P."/>
            <person name="Goolsby J.A."/>
            <person name="Tidwell J."/>
            <person name="Bellgard S.E."/>
            <person name="Bellgard M.I."/>
        </authorList>
    </citation>
    <scope>NUCLEOTIDE SEQUENCE</scope>
    <source>
        <tissue evidence="1">Shoot tissue taken approximately 20 cm above the soil surface</tissue>
    </source>
</reference>
<dbReference type="EMBL" id="GBRH01234396">
    <property type="protein sequence ID" value="JAD63499.1"/>
    <property type="molecule type" value="Transcribed_RNA"/>
</dbReference>
<name>A0A0A9NNQ6_ARUDO</name>
<proteinExistence type="predicted"/>
<protein>
    <submittedName>
        <fullName evidence="1">Uncharacterized protein</fullName>
    </submittedName>
</protein>
<evidence type="ECO:0000313" key="1">
    <source>
        <dbReference type="EMBL" id="JAD63499.1"/>
    </source>
</evidence>
<dbReference type="AlphaFoldDB" id="A0A0A9NNQ6"/>
<reference evidence="1" key="1">
    <citation type="submission" date="2014-09" db="EMBL/GenBank/DDBJ databases">
        <authorList>
            <person name="Magalhaes I.L.F."/>
            <person name="Oliveira U."/>
            <person name="Santos F.R."/>
            <person name="Vidigal T.H.D.A."/>
            <person name="Brescovit A.D."/>
            <person name="Santos A.J."/>
        </authorList>
    </citation>
    <scope>NUCLEOTIDE SEQUENCE</scope>
    <source>
        <tissue evidence="1">Shoot tissue taken approximately 20 cm above the soil surface</tissue>
    </source>
</reference>